<evidence type="ECO:0000259" key="7">
    <source>
        <dbReference type="PROSITE" id="PS50929"/>
    </source>
</evidence>
<dbReference type="PANTHER" id="PTHR11384:SF59">
    <property type="entry name" value="LYSOSOMAL COBALAMIN TRANSPORTER ABCD4"/>
    <property type="match status" value="1"/>
</dbReference>
<dbReference type="GO" id="GO:0005886">
    <property type="term" value="C:plasma membrane"/>
    <property type="evidence" value="ECO:0007669"/>
    <property type="project" value="UniProtKB-SubCell"/>
</dbReference>
<keyword evidence="9" id="KW-1185">Reference proteome</keyword>
<dbReference type="PROSITE" id="PS50929">
    <property type="entry name" value="ABC_TM1F"/>
    <property type="match status" value="1"/>
</dbReference>
<evidence type="ECO:0000256" key="6">
    <source>
        <dbReference type="SAM" id="Phobius"/>
    </source>
</evidence>
<dbReference type="InterPro" id="IPR050835">
    <property type="entry name" value="ABC_transporter_sub-D"/>
</dbReference>
<feature type="domain" description="ABC transmembrane type-1" evidence="7">
    <location>
        <begin position="36"/>
        <end position="319"/>
    </location>
</feature>
<reference evidence="9" key="1">
    <citation type="submission" date="2017-11" db="EMBL/GenBank/DDBJ databases">
        <authorList>
            <person name="Kuznetsova I."/>
            <person name="Sazanova A."/>
            <person name="Chirak E."/>
            <person name="Safronova V."/>
            <person name="Willems A."/>
        </authorList>
    </citation>
    <scope>NUCLEOTIDE SEQUENCE [LARGE SCALE GENOMIC DNA]</scope>
    <source>
        <strain evidence="9">CCBAU 03422</strain>
    </source>
</reference>
<dbReference type="InterPro" id="IPR027417">
    <property type="entry name" value="P-loop_NTPase"/>
</dbReference>
<dbReference type="PANTHER" id="PTHR11384">
    <property type="entry name" value="ATP-BINDING CASSETTE, SUB-FAMILY D MEMBER"/>
    <property type="match status" value="1"/>
</dbReference>
<proteinExistence type="predicted"/>
<evidence type="ECO:0000256" key="2">
    <source>
        <dbReference type="ARBA" id="ARBA00022448"/>
    </source>
</evidence>
<comment type="subcellular location">
    <subcellularLocation>
        <location evidence="1">Cell membrane</location>
        <topology evidence="1">Multi-pass membrane protein</topology>
    </subcellularLocation>
</comment>
<dbReference type="AlphaFoldDB" id="A0A2P7B558"/>
<dbReference type="Proteomes" id="UP000241764">
    <property type="component" value="Unassembled WGS sequence"/>
</dbReference>
<evidence type="ECO:0000313" key="9">
    <source>
        <dbReference type="Proteomes" id="UP000241764"/>
    </source>
</evidence>
<organism evidence="8 9">
    <name type="scientific">Phyllobacterium sophorae</name>
    <dbReference type="NCBI Taxonomy" id="1520277"/>
    <lineage>
        <taxon>Bacteria</taxon>
        <taxon>Pseudomonadati</taxon>
        <taxon>Pseudomonadota</taxon>
        <taxon>Alphaproteobacteria</taxon>
        <taxon>Hyphomicrobiales</taxon>
        <taxon>Phyllobacteriaceae</taxon>
        <taxon>Phyllobacterium</taxon>
    </lineage>
</organism>
<evidence type="ECO:0000256" key="5">
    <source>
        <dbReference type="ARBA" id="ARBA00023136"/>
    </source>
</evidence>
<evidence type="ECO:0000256" key="1">
    <source>
        <dbReference type="ARBA" id="ARBA00004651"/>
    </source>
</evidence>
<protein>
    <submittedName>
        <fullName evidence="8">ABC transporter</fullName>
    </submittedName>
</protein>
<dbReference type="InterPro" id="IPR036640">
    <property type="entry name" value="ABC1_TM_sf"/>
</dbReference>
<evidence type="ECO:0000256" key="3">
    <source>
        <dbReference type="ARBA" id="ARBA00022692"/>
    </source>
</evidence>
<feature type="transmembrane region" description="Helical" evidence="6">
    <location>
        <begin position="144"/>
        <end position="169"/>
    </location>
</feature>
<dbReference type="OrthoDB" id="9810134at2"/>
<dbReference type="SUPFAM" id="SSF90123">
    <property type="entry name" value="ABC transporter transmembrane region"/>
    <property type="match status" value="1"/>
</dbReference>
<keyword evidence="5 6" id="KW-0472">Membrane</keyword>
<name>A0A2P7B558_9HYPH</name>
<keyword evidence="4 6" id="KW-1133">Transmembrane helix</keyword>
<dbReference type="EMBL" id="PGGM01000012">
    <property type="protein sequence ID" value="PSH61560.1"/>
    <property type="molecule type" value="Genomic_DNA"/>
</dbReference>
<comment type="caution">
    <text evidence="8">The sequence shown here is derived from an EMBL/GenBank/DDBJ whole genome shotgun (WGS) entry which is preliminary data.</text>
</comment>
<keyword evidence="3 6" id="KW-0812">Transmembrane</keyword>
<dbReference type="SUPFAM" id="SSF52540">
    <property type="entry name" value="P-loop containing nucleoside triphosphate hydrolases"/>
    <property type="match status" value="1"/>
</dbReference>
<feature type="transmembrane region" description="Helical" evidence="6">
    <location>
        <begin position="290"/>
        <end position="311"/>
    </location>
</feature>
<feature type="transmembrane region" description="Helical" evidence="6">
    <location>
        <begin position="260"/>
        <end position="284"/>
    </location>
</feature>
<feature type="transmembrane region" description="Helical" evidence="6">
    <location>
        <begin position="175"/>
        <end position="195"/>
    </location>
</feature>
<dbReference type="Pfam" id="PF06472">
    <property type="entry name" value="ABC_membrane_2"/>
    <property type="match status" value="1"/>
</dbReference>
<dbReference type="RefSeq" id="WP_106666236.1">
    <property type="nucleotide sequence ID" value="NZ_PGGM01000012.1"/>
</dbReference>
<keyword evidence="2" id="KW-0813">Transport</keyword>
<dbReference type="Gene3D" id="3.40.50.300">
    <property type="entry name" value="P-loop containing nucleotide triphosphate hydrolases"/>
    <property type="match status" value="1"/>
</dbReference>
<accession>A0A2P7B558</accession>
<feature type="transmembrane region" description="Helical" evidence="6">
    <location>
        <begin position="75"/>
        <end position="95"/>
    </location>
</feature>
<sequence length="567" mass="62333">MDKQKPPLKITAVRFVRAVKIFMSSEAGMKARWMLAGLVLLLCGINALNVVNSYVGRNFMTAIADRKTAEFTQQAIFYIGVFAASTVVAVIARFAEERLALLWREFLTRRAVRLYLADATYFHMGASGQLTHPDQRIADDVRGFTVTTLSFVIMIFNSGLTILAFSGVLWSISPLLFVVAVFYAACGSFLTITLGRPLITLNYDQLDKEASFRSGLIHVRESAEAIMVARAEEQQNARLLQRLDEAIGNFRRITAVNRNVGFFTTGYNWLIQIIPALIVAPAFIRGDVEFGVITQSAAAFAMLVGAFSLIITQFQSISNFAAVVARLSSLLEAIEQSHAPAMPPGIEIVDGEGRLAFEHLTLLSSDGRTVLKNFSASVAVGTRVLITGPNQPAGAALFKAAAGIPTAGSGRIIRPGPERPILFLPQQPYLMPGTLRQTLLSPDKAAEISDERILYLLREFDLDVGQAEGLDKESDWEVLLSLREQQLLALIGILLSAPRFVFLDRIDTTLGTEEFHKILQMLCEYSITYLNSGTISTGESMYDAKLTCEQGGEWTWTVVQSGHTRMS</sequence>
<evidence type="ECO:0000256" key="4">
    <source>
        <dbReference type="ARBA" id="ARBA00022989"/>
    </source>
</evidence>
<gene>
    <name evidence="8" type="ORF">CU103_22355</name>
</gene>
<dbReference type="GO" id="GO:0140359">
    <property type="term" value="F:ABC-type transporter activity"/>
    <property type="evidence" value="ECO:0007669"/>
    <property type="project" value="InterPro"/>
</dbReference>
<evidence type="ECO:0000313" key="8">
    <source>
        <dbReference type="EMBL" id="PSH61560.1"/>
    </source>
</evidence>
<dbReference type="GO" id="GO:0005524">
    <property type="term" value="F:ATP binding"/>
    <property type="evidence" value="ECO:0007669"/>
    <property type="project" value="InterPro"/>
</dbReference>
<dbReference type="InterPro" id="IPR011527">
    <property type="entry name" value="ABC1_TM_dom"/>
</dbReference>
<feature type="transmembrane region" description="Helical" evidence="6">
    <location>
        <begin position="33"/>
        <end position="55"/>
    </location>
</feature>
<dbReference type="Gene3D" id="1.20.1560.10">
    <property type="entry name" value="ABC transporter type 1, transmembrane domain"/>
    <property type="match status" value="1"/>
</dbReference>